<evidence type="ECO:0000313" key="3">
    <source>
        <dbReference type="Proteomes" id="UP000823388"/>
    </source>
</evidence>
<protein>
    <submittedName>
        <fullName evidence="2">Uncharacterized protein</fullName>
    </submittedName>
</protein>
<feature type="region of interest" description="Disordered" evidence="1">
    <location>
        <begin position="102"/>
        <end position="146"/>
    </location>
</feature>
<evidence type="ECO:0000256" key="1">
    <source>
        <dbReference type="SAM" id="MobiDB-lite"/>
    </source>
</evidence>
<gene>
    <name evidence="2" type="ORF">PVAP13_4KG409001</name>
</gene>
<keyword evidence="3" id="KW-1185">Reference proteome</keyword>
<evidence type="ECO:0000313" key="2">
    <source>
        <dbReference type="EMBL" id="KAG2613675.1"/>
    </source>
</evidence>
<dbReference type="EMBL" id="CM029043">
    <property type="protein sequence ID" value="KAG2613675.1"/>
    <property type="molecule type" value="Genomic_DNA"/>
</dbReference>
<feature type="compositionally biased region" description="Gly residues" evidence="1">
    <location>
        <begin position="112"/>
        <end position="123"/>
    </location>
</feature>
<sequence>MPWVGGAGRGSEKESVAGWLAGPLALESGPRRLQPPASASFIPASDLRARAEARRACIPCKRQAGPSEMAAGCPLFLSCLLASSPPPANPVGARRPMVAELRRASQRRPRKGGGCAWEGGGDNAGADGRRQRTEKGTAVVGLRGRDEDPMDEIGCTNLKYWRMEDG</sequence>
<comment type="caution">
    <text evidence="2">The sequence shown here is derived from an EMBL/GenBank/DDBJ whole genome shotgun (WGS) entry which is preliminary data.</text>
</comment>
<dbReference type="AlphaFoldDB" id="A0A8T0TWP0"/>
<reference evidence="2" key="1">
    <citation type="submission" date="2020-05" db="EMBL/GenBank/DDBJ databases">
        <title>WGS assembly of Panicum virgatum.</title>
        <authorList>
            <person name="Lovell J.T."/>
            <person name="Jenkins J."/>
            <person name="Shu S."/>
            <person name="Juenger T.E."/>
            <person name="Schmutz J."/>
        </authorList>
    </citation>
    <scope>NUCLEOTIDE SEQUENCE</scope>
    <source>
        <strain evidence="2">AP13</strain>
    </source>
</reference>
<dbReference type="Proteomes" id="UP000823388">
    <property type="component" value="Chromosome 4K"/>
</dbReference>
<accession>A0A8T0TWP0</accession>
<name>A0A8T0TWP0_PANVG</name>
<organism evidence="2 3">
    <name type="scientific">Panicum virgatum</name>
    <name type="common">Blackwell switchgrass</name>
    <dbReference type="NCBI Taxonomy" id="38727"/>
    <lineage>
        <taxon>Eukaryota</taxon>
        <taxon>Viridiplantae</taxon>
        <taxon>Streptophyta</taxon>
        <taxon>Embryophyta</taxon>
        <taxon>Tracheophyta</taxon>
        <taxon>Spermatophyta</taxon>
        <taxon>Magnoliopsida</taxon>
        <taxon>Liliopsida</taxon>
        <taxon>Poales</taxon>
        <taxon>Poaceae</taxon>
        <taxon>PACMAD clade</taxon>
        <taxon>Panicoideae</taxon>
        <taxon>Panicodae</taxon>
        <taxon>Paniceae</taxon>
        <taxon>Panicinae</taxon>
        <taxon>Panicum</taxon>
        <taxon>Panicum sect. Hiantes</taxon>
    </lineage>
</organism>
<proteinExistence type="predicted"/>